<feature type="domain" description="GtrA/DPMS transmembrane" evidence="6">
    <location>
        <begin position="52"/>
        <end position="122"/>
    </location>
</feature>
<keyword evidence="3 5" id="KW-1133">Transmembrane helix</keyword>
<keyword evidence="2 5" id="KW-0812">Transmembrane</keyword>
<evidence type="ECO:0000256" key="3">
    <source>
        <dbReference type="ARBA" id="ARBA00022989"/>
    </source>
</evidence>
<accession>A0A060BKU8</accession>
<evidence type="ECO:0000259" key="6">
    <source>
        <dbReference type="Pfam" id="PF04138"/>
    </source>
</evidence>
<dbReference type="AlphaFoldDB" id="A0A060BKU8"/>
<evidence type="ECO:0000313" key="7">
    <source>
        <dbReference type="EMBL" id="AIA84843.1"/>
    </source>
</evidence>
<comment type="subcellular location">
    <subcellularLocation>
        <location evidence="1">Membrane</location>
        <topology evidence="1">Multi-pass membrane protein</topology>
    </subcellularLocation>
</comment>
<dbReference type="EMBL" id="KF117587">
    <property type="protein sequence ID" value="AIA84843.1"/>
    <property type="molecule type" value="Genomic_DNA"/>
</dbReference>
<dbReference type="GO" id="GO:0000271">
    <property type="term" value="P:polysaccharide biosynthetic process"/>
    <property type="evidence" value="ECO:0007669"/>
    <property type="project" value="InterPro"/>
</dbReference>
<feature type="non-terminal residue" evidence="7">
    <location>
        <position position="1"/>
    </location>
</feature>
<proteinExistence type="predicted"/>
<organism evidence="7">
    <name type="scientific">uncultured Finegoldia sp</name>
    <dbReference type="NCBI Taxonomy" id="328009"/>
    <lineage>
        <taxon>Bacteria</taxon>
        <taxon>Bacillati</taxon>
        <taxon>Bacillota</taxon>
        <taxon>Tissierellia</taxon>
        <taxon>Tissierellales</taxon>
        <taxon>Peptoniphilaceae</taxon>
        <taxon>Finegoldia</taxon>
        <taxon>environmental samples</taxon>
    </lineage>
</organism>
<protein>
    <submittedName>
        <fullName evidence="7">CAZy families GT2 protein</fullName>
    </submittedName>
</protein>
<keyword evidence="4 5" id="KW-0472">Membrane</keyword>
<reference evidence="7" key="1">
    <citation type="journal article" date="2013" name="Environ. Microbiol.">
        <title>Seasonally variable intestinal metagenomes of the red palm weevil (Rhynchophorus ferrugineus).</title>
        <authorList>
            <person name="Jia S."/>
            <person name="Zhang X."/>
            <person name="Zhang G."/>
            <person name="Yin A."/>
            <person name="Zhang S."/>
            <person name="Li F."/>
            <person name="Wang L."/>
            <person name="Zhao D."/>
            <person name="Yun Q."/>
            <person name="Tala"/>
            <person name="Wang J."/>
            <person name="Sun G."/>
            <person name="Baabdullah M."/>
            <person name="Yu X."/>
            <person name="Hu S."/>
            <person name="Al-Mssallem I.S."/>
            <person name="Yu J."/>
        </authorList>
    </citation>
    <scope>NUCLEOTIDE SEQUENCE</scope>
</reference>
<evidence type="ECO:0000256" key="2">
    <source>
        <dbReference type="ARBA" id="ARBA00022692"/>
    </source>
</evidence>
<dbReference type="GO" id="GO:0016020">
    <property type="term" value="C:membrane"/>
    <property type="evidence" value="ECO:0007669"/>
    <property type="project" value="UniProtKB-SubCell"/>
</dbReference>
<feature type="transmembrane region" description="Helical" evidence="5">
    <location>
        <begin position="12"/>
        <end position="29"/>
    </location>
</feature>
<feature type="non-terminal residue" evidence="7">
    <location>
        <position position="123"/>
    </location>
</feature>
<name>A0A060BKU8_9FIRM</name>
<evidence type="ECO:0000256" key="5">
    <source>
        <dbReference type="SAM" id="Phobius"/>
    </source>
</evidence>
<evidence type="ECO:0000256" key="4">
    <source>
        <dbReference type="ARBA" id="ARBA00023136"/>
    </source>
</evidence>
<dbReference type="InterPro" id="IPR007267">
    <property type="entry name" value="GtrA_DPMS_TM"/>
</dbReference>
<dbReference type="Pfam" id="PF04138">
    <property type="entry name" value="GtrA_DPMS_TM"/>
    <property type="match status" value="1"/>
</dbReference>
<sequence length="123" mass="13477">RYEYEMNVLLNFAARGVPLIEIPVAALYLGNNESSHYSPLRDSWRIARELARFAGSSFLGFLVDYAVFSAVVAASSGGAIVAANVLARVISGSVNFTVNHRLVFHSERVWWRAALRYAALSAG</sequence>
<evidence type="ECO:0000256" key="1">
    <source>
        <dbReference type="ARBA" id="ARBA00004141"/>
    </source>
</evidence>